<comment type="caution">
    <text evidence="1">The sequence shown here is derived from an EMBL/GenBank/DDBJ whole genome shotgun (WGS) entry which is preliminary data.</text>
</comment>
<evidence type="ECO:0000313" key="1">
    <source>
        <dbReference type="EMBL" id="HDD45043.1"/>
    </source>
</evidence>
<proteinExistence type="predicted"/>
<accession>A0A7C0U3Z5</accession>
<protein>
    <submittedName>
        <fullName evidence="1">Type I-A CRISPR-associated protein Csa5</fullName>
    </submittedName>
</protein>
<sequence length="464" mass="53329">MIVLYTPATGFPDLEIKIAYGLARVGIEAGCEPEIIPQNGFYQVNYKTYVSDKIKQTFLIILNRLLSSDRFFDLGVKAKDKKKYPANEESIKHIQKTLEKVNFDSLFSLRGISNFNFKKKTFCGHEKIRRFGGRTGLILLSSFHAGKPYFRDKIYDKFNLNLCEICGYLAVLGLNSFCFNIQMGGGKNKKYVIVLPLPNKKLETKDLQLLLALQKTLHNFWLSDIQPLKTFIIGLLAKVPSLSDIVNDLQLYFHLSLVSKDRRGDTVVEQTAIVNAIPFSEFISNSSYNSATINKLLGSSKVLPKVASLIEITNILEHRKRDNLLKFARLYIQETSSFLYPETAKYLLKEVVMIDSKIIENPALKSLARTLRYFIRERKYSYADDIRNARKESRDFEDTIAKMLREGRLRLEQKEKIHLPTDEEIKEIFRLANQDFEATKTALVILAFSFPSKVEETIEIKEEV</sequence>
<dbReference type="AlphaFoldDB" id="A0A7C0U3Z5"/>
<dbReference type="Gene3D" id="1.20.120.1610">
    <property type="match status" value="1"/>
</dbReference>
<organism evidence="1">
    <name type="scientific">Desulfofervidus auxilii</name>
    <dbReference type="NCBI Taxonomy" id="1621989"/>
    <lineage>
        <taxon>Bacteria</taxon>
        <taxon>Pseudomonadati</taxon>
        <taxon>Thermodesulfobacteriota</taxon>
        <taxon>Candidatus Desulfofervidia</taxon>
        <taxon>Candidatus Desulfofervidales</taxon>
        <taxon>Candidatus Desulfofervidaceae</taxon>
        <taxon>Candidatus Desulfofervidus</taxon>
    </lineage>
</organism>
<reference evidence="1" key="1">
    <citation type="journal article" date="2020" name="mSystems">
        <title>Genome- and Community-Level Interaction Insights into Carbon Utilization and Element Cycling Functions of Hydrothermarchaeota in Hydrothermal Sediment.</title>
        <authorList>
            <person name="Zhou Z."/>
            <person name="Liu Y."/>
            <person name="Xu W."/>
            <person name="Pan J."/>
            <person name="Luo Z.H."/>
            <person name="Li M."/>
        </authorList>
    </citation>
    <scope>NUCLEOTIDE SEQUENCE [LARGE SCALE GENOMIC DNA]</scope>
    <source>
        <strain evidence="1">HyVt-233</strain>
    </source>
</reference>
<dbReference type="Proteomes" id="UP000886289">
    <property type="component" value="Unassembled WGS sequence"/>
</dbReference>
<dbReference type="NCBIfam" id="TIGR01878">
    <property type="entry name" value="cas_Csa5"/>
    <property type="match status" value="1"/>
</dbReference>
<name>A0A7C0U3Z5_DESA2</name>
<gene>
    <name evidence="1" type="primary">csa5</name>
    <name evidence="1" type="ORF">ENG63_09340</name>
</gene>
<dbReference type="InterPro" id="IPR010157">
    <property type="entry name" value="CRISPR-assoc_Cas5"/>
</dbReference>
<dbReference type="EMBL" id="DRBS01000346">
    <property type="protein sequence ID" value="HDD45043.1"/>
    <property type="molecule type" value="Genomic_DNA"/>
</dbReference>